<reference evidence="2" key="1">
    <citation type="journal article" date="2014" name="Int. J. Syst. Evol. Microbiol.">
        <title>Complete genome sequence of Corynebacterium casei LMG S-19264T (=DSM 44701T), isolated from a smear-ripened cheese.</title>
        <authorList>
            <consortium name="US DOE Joint Genome Institute (JGI-PGF)"/>
            <person name="Walter F."/>
            <person name="Albersmeier A."/>
            <person name="Kalinowski J."/>
            <person name="Ruckert C."/>
        </authorList>
    </citation>
    <scope>NUCLEOTIDE SEQUENCE</scope>
    <source>
        <strain evidence="2">JCM 5069</strain>
    </source>
</reference>
<accession>A0A919GJJ2</accession>
<organism evidence="2 3">
    <name type="scientific">Streptomyces sulfonofaciens</name>
    <dbReference type="NCBI Taxonomy" id="68272"/>
    <lineage>
        <taxon>Bacteria</taxon>
        <taxon>Bacillati</taxon>
        <taxon>Actinomycetota</taxon>
        <taxon>Actinomycetes</taxon>
        <taxon>Kitasatosporales</taxon>
        <taxon>Streptomycetaceae</taxon>
        <taxon>Streptomyces</taxon>
    </lineage>
</organism>
<keyword evidence="3" id="KW-1185">Reference proteome</keyword>
<name>A0A919GJJ2_9ACTN</name>
<reference evidence="2" key="2">
    <citation type="submission" date="2020-09" db="EMBL/GenBank/DDBJ databases">
        <authorList>
            <person name="Sun Q."/>
            <person name="Ohkuma M."/>
        </authorList>
    </citation>
    <scope>NUCLEOTIDE SEQUENCE</scope>
    <source>
        <strain evidence="2">JCM 5069</strain>
    </source>
</reference>
<evidence type="ECO:0000313" key="2">
    <source>
        <dbReference type="EMBL" id="GHH85596.1"/>
    </source>
</evidence>
<dbReference type="Proteomes" id="UP000603708">
    <property type="component" value="Unassembled WGS sequence"/>
</dbReference>
<comment type="caution">
    <text evidence="2">The sequence shown here is derived from an EMBL/GenBank/DDBJ whole genome shotgun (WGS) entry which is preliminary data.</text>
</comment>
<dbReference type="AlphaFoldDB" id="A0A919GJJ2"/>
<dbReference type="EMBL" id="BNCD01000019">
    <property type="protein sequence ID" value="GHH85596.1"/>
    <property type="molecule type" value="Genomic_DNA"/>
</dbReference>
<sequence>MRSDTTGPTWLTGIAPDLTGRGPAHPRTAWERGRAPRSRFGGSTDPAPRFGGSVDVPHGSGEPPPYLPRTGPRSPAPARARPCSRVRPWSQGPPVAPVAARVPRTAGGHDGRMSTRVAHAPSRRAPKAQGGRRPARAAEGPA</sequence>
<feature type="region of interest" description="Disordered" evidence="1">
    <location>
        <begin position="1"/>
        <end position="142"/>
    </location>
</feature>
<evidence type="ECO:0000313" key="3">
    <source>
        <dbReference type="Proteomes" id="UP000603708"/>
    </source>
</evidence>
<feature type="compositionally biased region" description="Low complexity" evidence="1">
    <location>
        <begin position="127"/>
        <end position="142"/>
    </location>
</feature>
<evidence type="ECO:0000256" key="1">
    <source>
        <dbReference type="SAM" id="MobiDB-lite"/>
    </source>
</evidence>
<proteinExistence type="predicted"/>
<protein>
    <submittedName>
        <fullName evidence="2">Uncharacterized protein</fullName>
    </submittedName>
</protein>
<feature type="compositionally biased region" description="Low complexity" evidence="1">
    <location>
        <begin position="68"/>
        <end position="88"/>
    </location>
</feature>
<gene>
    <name evidence="2" type="ORF">GCM10018793_54220</name>
</gene>